<comment type="caution">
    <text evidence="3">The sequence shown here is derived from an EMBL/GenBank/DDBJ whole genome shotgun (WGS) entry which is preliminary data.</text>
</comment>
<gene>
    <name evidence="3" type="ORF">BJ992_002904</name>
</gene>
<evidence type="ECO:0008006" key="5">
    <source>
        <dbReference type="Google" id="ProtNLM"/>
    </source>
</evidence>
<dbReference type="EMBL" id="JACHIU010000001">
    <property type="protein sequence ID" value="MBB6473473.1"/>
    <property type="molecule type" value="Genomic_DNA"/>
</dbReference>
<feature type="compositionally biased region" description="Low complexity" evidence="1">
    <location>
        <begin position="304"/>
        <end position="317"/>
    </location>
</feature>
<protein>
    <recommendedName>
        <fullName evidence="5">Copper transporter</fullName>
    </recommendedName>
</protein>
<accession>A0A7X0IGC4</accession>
<dbReference type="Proteomes" id="UP000555564">
    <property type="component" value="Unassembled WGS sequence"/>
</dbReference>
<keyword evidence="2" id="KW-0812">Transmembrane</keyword>
<dbReference type="RefSeq" id="WP_184981247.1">
    <property type="nucleotide sequence ID" value="NZ_JACHIU010000001.1"/>
</dbReference>
<dbReference type="AlphaFoldDB" id="A0A7X0IGC4"/>
<keyword evidence="2" id="KW-1133">Transmembrane helix</keyword>
<dbReference type="InterPro" id="IPR021522">
    <property type="entry name" value="MctB"/>
</dbReference>
<keyword evidence="4" id="KW-1185">Reference proteome</keyword>
<proteinExistence type="predicted"/>
<name>A0A7X0IGC4_9ACTN</name>
<evidence type="ECO:0000256" key="2">
    <source>
        <dbReference type="SAM" id="Phobius"/>
    </source>
</evidence>
<feature type="transmembrane region" description="Helical" evidence="2">
    <location>
        <begin position="6"/>
        <end position="31"/>
    </location>
</feature>
<feature type="region of interest" description="Disordered" evidence="1">
    <location>
        <begin position="298"/>
        <end position="327"/>
    </location>
</feature>
<organism evidence="3 4">
    <name type="scientific">Sphaerisporangium rubeum</name>
    <dbReference type="NCBI Taxonomy" id="321317"/>
    <lineage>
        <taxon>Bacteria</taxon>
        <taxon>Bacillati</taxon>
        <taxon>Actinomycetota</taxon>
        <taxon>Actinomycetes</taxon>
        <taxon>Streptosporangiales</taxon>
        <taxon>Streptosporangiaceae</taxon>
        <taxon>Sphaerisporangium</taxon>
    </lineage>
</organism>
<sequence length="327" mass="32633">MIDFRYHVVSIVAIFLALAIGIVLGSTVLYAPLEKFTQETAAALRAKNEKLQADNTLALTRGDASDAFIAERLPRLVEGALTGESVVLVEAPGADARQGEALQEAVTAAGATLSGRVVLTDQYLAAEDAPALERLALTAKPPALTFPADSTPHQKAAAVLAGALVTRDGALTGQENAVSAGVLTSFEDAGMVTVDGEPAKTATLAIVLTPAAPIEGKEADTQTAALVALATGLDAAAKGTVVAGVVPTATAVGLIAAVRSSGEASAAVSTVDNINMAFGRVAVVYALREQVAGDAGQYGLGSDATAAEPEPVAAVTPSPSPDGGVGG</sequence>
<dbReference type="GO" id="GO:0016020">
    <property type="term" value="C:membrane"/>
    <property type="evidence" value="ECO:0007669"/>
    <property type="project" value="InterPro"/>
</dbReference>
<evidence type="ECO:0000313" key="4">
    <source>
        <dbReference type="Proteomes" id="UP000555564"/>
    </source>
</evidence>
<keyword evidence="2" id="KW-0472">Membrane</keyword>
<evidence type="ECO:0000256" key="1">
    <source>
        <dbReference type="SAM" id="MobiDB-lite"/>
    </source>
</evidence>
<reference evidence="3 4" key="1">
    <citation type="submission" date="2020-08" db="EMBL/GenBank/DDBJ databases">
        <title>Sequencing the genomes of 1000 actinobacteria strains.</title>
        <authorList>
            <person name="Klenk H.-P."/>
        </authorList>
    </citation>
    <scope>NUCLEOTIDE SEQUENCE [LARGE SCALE GENOMIC DNA]</scope>
    <source>
        <strain evidence="3 4">DSM 44936</strain>
    </source>
</reference>
<evidence type="ECO:0000313" key="3">
    <source>
        <dbReference type="EMBL" id="MBB6473473.1"/>
    </source>
</evidence>
<dbReference type="Pfam" id="PF11382">
    <property type="entry name" value="MctB"/>
    <property type="match status" value="1"/>
</dbReference>
<dbReference type="GO" id="GO:0055070">
    <property type="term" value="P:copper ion homeostasis"/>
    <property type="evidence" value="ECO:0007669"/>
    <property type="project" value="InterPro"/>
</dbReference>